<organism evidence="5 6">
    <name type="scientific">Flavipsychrobacter stenotrophus</name>
    <dbReference type="NCBI Taxonomy" id="2077091"/>
    <lineage>
        <taxon>Bacteria</taxon>
        <taxon>Pseudomonadati</taxon>
        <taxon>Bacteroidota</taxon>
        <taxon>Chitinophagia</taxon>
        <taxon>Chitinophagales</taxon>
        <taxon>Chitinophagaceae</taxon>
        <taxon>Flavipsychrobacter</taxon>
    </lineage>
</organism>
<dbReference type="OrthoDB" id="9784013at2"/>
<dbReference type="InterPro" id="IPR000891">
    <property type="entry name" value="PYR_CT"/>
</dbReference>
<dbReference type="Proteomes" id="UP000239872">
    <property type="component" value="Unassembled WGS sequence"/>
</dbReference>
<evidence type="ECO:0000313" key="6">
    <source>
        <dbReference type="Proteomes" id="UP000239872"/>
    </source>
</evidence>
<comment type="similarity">
    <text evidence="1">Belongs to the HMG-CoA lyase family.</text>
</comment>
<gene>
    <name evidence="5" type="ORF">CJD36_005630</name>
</gene>
<dbReference type="GO" id="GO:0046951">
    <property type="term" value="P:ketone body biosynthetic process"/>
    <property type="evidence" value="ECO:0007669"/>
    <property type="project" value="TreeGrafter"/>
</dbReference>
<dbReference type="AlphaFoldDB" id="A0A2S7T053"/>
<evidence type="ECO:0000256" key="1">
    <source>
        <dbReference type="ARBA" id="ARBA00009405"/>
    </source>
</evidence>
<evidence type="ECO:0000256" key="3">
    <source>
        <dbReference type="ARBA" id="ARBA00023239"/>
    </source>
</evidence>
<reference evidence="5 6" key="1">
    <citation type="submission" date="2018-01" db="EMBL/GenBank/DDBJ databases">
        <title>A novel member of the phylum Bacteroidetes isolated from glacier ice.</title>
        <authorList>
            <person name="Liu Q."/>
            <person name="Xin Y.-H."/>
        </authorList>
    </citation>
    <scope>NUCLEOTIDE SEQUENCE [LARGE SCALE GENOMIC DNA]</scope>
    <source>
        <strain evidence="5 6">RB1R16</strain>
    </source>
</reference>
<dbReference type="EMBL" id="PPSL01000002">
    <property type="protein sequence ID" value="PQJ12146.1"/>
    <property type="molecule type" value="Genomic_DNA"/>
</dbReference>
<dbReference type="Gene3D" id="3.20.20.70">
    <property type="entry name" value="Aldolase class I"/>
    <property type="match status" value="1"/>
</dbReference>
<dbReference type="PANTHER" id="PTHR42738:SF7">
    <property type="entry name" value="HYDROXYMETHYLGLUTARYL-COA LYASE"/>
    <property type="match status" value="1"/>
</dbReference>
<evidence type="ECO:0000259" key="4">
    <source>
        <dbReference type="PROSITE" id="PS50991"/>
    </source>
</evidence>
<dbReference type="SUPFAM" id="SSF51569">
    <property type="entry name" value="Aldolase"/>
    <property type="match status" value="1"/>
</dbReference>
<dbReference type="GO" id="GO:0046872">
    <property type="term" value="F:metal ion binding"/>
    <property type="evidence" value="ECO:0007669"/>
    <property type="project" value="UniProtKB-KW"/>
</dbReference>
<dbReference type="GO" id="GO:0004419">
    <property type="term" value="F:hydroxymethylglutaryl-CoA lyase activity"/>
    <property type="evidence" value="ECO:0007669"/>
    <property type="project" value="TreeGrafter"/>
</dbReference>
<feature type="domain" description="Pyruvate carboxyltransferase" evidence="4">
    <location>
        <begin position="4"/>
        <end position="272"/>
    </location>
</feature>
<accession>A0A2S7T053</accession>
<keyword evidence="3 5" id="KW-0456">Lyase</keyword>
<name>A0A2S7T053_9BACT</name>
<dbReference type="RefSeq" id="WP_105039025.1">
    <property type="nucleotide sequence ID" value="NZ_PPSL01000002.1"/>
</dbReference>
<dbReference type="Pfam" id="PF00682">
    <property type="entry name" value="HMGL-like"/>
    <property type="match status" value="1"/>
</dbReference>
<dbReference type="PANTHER" id="PTHR42738">
    <property type="entry name" value="HYDROXYMETHYLGLUTARYL-COA LYASE"/>
    <property type="match status" value="1"/>
</dbReference>
<dbReference type="GO" id="GO:0006552">
    <property type="term" value="P:L-leucine catabolic process"/>
    <property type="evidence" value="ECO:0007669"/>
    <property type="project" value="TreeGrafter"/>
</dbReference>
<dbReference type="InterPro" id="IPR013785">
    <property type="entry name" value="Aldolase_TIM"/>
</dbReference>
<sequence length="286" mass="31634">MTSQITMVECPRDAMQGWTHFIPTAEKVTYLNALLKVGFDVLDFGSFVSAKAIPQLADTKDVIPQLDLSNTRTKLLAIVANTRGAEEAVQYDEITYIGFPFSVSETFQMKNTNKTIAQSLVQVEEIQKLCIQHGKELVIYISMGFGNPYGDEYNAQIAINWVNKITQLGIKTIAMSDTVGVAKPDTISHIFSHLIPEFKDVSIGAHFHSTPDKWEEKVKAAYDNGCVRFDSAMKGIGGCPMAENDLVGNLATENILGWCDNNDIKLNLNRDAFDDAMYMASGIFIS</sequence>
<dbReference type="PROSITE" id="PS50991">
    <property type="entry name" value="PYR_CT"/>
    <property type="match status" value="1"/>
</dbReference>
<proteinExistence type="inferred from homology"/>
<dbReference type="InterPro" id="IPR043594">
    <property type="entry name" value="HMGL"/>
</dbReference>
<keyword evidence="6" id="KW-1185">Reference proteome</keyword>
<comment type="caution">
    <text evidence="5">The sequence shown here is derived from an EMBL/GenBank/DDBJ whole genome shotgun (WGS) entry which is preliminary data.</text>
</comment>
<evidence type="ECO:0000256" key="2">
    <source>
        <dbReference type="ARBA" id="ARBA00022723"/>
    </source>
</evidence>
<evidence type="ECO:0000313" key="5">
    <source>
        <dbReference type="EMBL" id="PQJ12146.1"/>
    </source>
</evidence>
<keyword evidence="2" id="KW-0479">Metal-binding</keyword>
<protein>
    <submittedName>
        <fullName evidence="5">Hydroxymethylglutaryl-CoA lyase</fullName>
    </submittedName>
</protein>